<evidence type="ECO:0000256" key="4">
    <source>
        <dbReference type="ARBA" id="ARBA00022982"/>
    </source>
</evidence>
<dbReference type="InterPro" id="IPR038142">
    <property type="entry name" value="Cytochrome_P460_sp"/>
</dbReference>
<evidence type="ECO:0000313" key="10">
    <source>
        <dbReference type="Proteomes" id="UP000179076"/>
    </source>
</evidence>
<keyword evidence="1" id="KW-0813">Transport</keyword>
<name>A0A1F6VGL2_9PROT</name>
<feature type="domain" description="Cytochrome c" evidence="8">
    <location>
        <begin position="23"/>
        <end position="101"/>
    </location>
</feature>
<dbReference type="InterPro" id="IPR036909">
    <property type="entry name" value="Cyt_c-like_dom_sf"/>
</dbReference>
<keyword evidence="5 6" id="KW-0408">Iron</keyword>
<keyword evidence="3 6" id="KW-0479">Metal-binding</keyword>
<dbReference type="Gene3D" id="1.10.760.10">
    <property type="entry name" value="Cytochrome c-like domain"/>
    <property type="match status" value="1"/>
</dbReference>
<evidence type="ECO:0000256" key="7">
    <source>
        <dbReference type="SAM" id="SignalP"/>
    </source>
</evidence>
<protein>
    <recommendedName>
        <fullName evidence="8">Cytochrome c domain-containing protein</fullName>
    </recommendedName>
</protein>
<keyword evidence="4" id="KW-0249">Electron transport</keyword>
<reference evidence="9 10" key="1">
    <citation type="journal article" date="2016" name="Nat. Commun.">
        <title>Thousands of microbial genomes shed light on interconnected biogeochemical processes in an aquifer system.</title>
        <authorList>
            <person name="Anantharaman K."/>
            <person name="Brown C.T."/>
            <person name="Hug L.A."/>
            <person name="Sharon I."/>
            <person name="Castelle C.J."/>
            <person name="Probst A.J."/>
            <person name="Thomas B.C."/>
            <person name="Singh A."/>
            <person name="Wilkins M.J."/>
            <person name="Karaoz U."/>
            <person name="Brodie E.L."/>
            <person name="Williams K.H."/>
            <person name="Hubbard S.S."/>
            <person name="Banfield J.F."/>
        </authorList>
    </citation>
    <scope>NUCLEOTIDE SEQUENCE [LARGE SCALE GENOMIC DNA]</scope>
</reference>
<evidence type="ECO:0000256" key="1">
    <source>
        <dbReference type="ARBA" id="ARBA00022448"/>
    </source>
</evidence>
<evidence type="ECO:0000313" key="9">
    <source>
        <dbReference type="EMBL" id="OGI68797.1"/>
    </source>
</evidence>
<dbReference type="CDD" id="cd20716">
    <property type="entry name" value="cyt_P460_fam"/>
    <property type="match status" value="1"/>
</dbReference>
<dbReference type="PROSITE" id="PS51007">
    <property type="entry name" value="CYTC"/>
    <property type="match status" value="1"/>
</dbReference>
<dbReference type="InterPro" id="IPR050597">
    <property type="entry name" value="Cytochrome_c_Oxidase_Subunit"/>
</dbReference>
<feature type="signal peptide" evidence="7">
    <location>
        <begin position="1"/>
        <end position="22"/>
    </location>
</feature>
<accession>A0A1F6VGL2</accession>
<evidence type="ECO:0000256" key="6">
    <source>
        <dbReference type="PROSITE-ProRule" id="PRU00433"/>
    </source>
</evidence>
<comment type="caution">
    <text evidence="9">The sequence shown here is derived from an EMBL/GenBank/DDBJ whole genome shotgun (WGS) entry which is preliminary data.</text>
</comment>
<proteinExistence type="predicted"/>
<dbReference type="Proteomes" id="UP000179076">
    <property type="component" value="Unassembled WGS sequence"/>
</dbReference>
<dbReference type="PANTHER" id="PTHR33751:SF9">
    <property type="entry name" value="CYTOCHROME C4"/>
    <property type="match status" value="1"/>
</dbReference>
<dbReference type="Gene3D" id="3.50.70.20">
    <property type="entry name" value="Cytochrome P460"/>
    <property type="match status" value="1"/>
</dbReference>
<evidence type="ECO:0000256" key="5">
    <source>
        <dbReference type="ARBA" id="ARBA00023004"/>
    </source>
</evidence>
<dbReference type="Pfam" id="PF00034">
    <property type="entry name" value="Cytochrom_C"/>
    <property type="match status" value="1"/>
</dbReference>
<dbReference type="Pfam" id="PF16694">
    <property type="entry name" value="Cytochrome_P460"/>
    <property type="match status" value="1"/>
</dbReference>
<keyword evidence="7" id="KW-0732">Signal</keyword>
<feature type="chain" id="PRO_5009527228" description="Cytochrome c domain-containing protein" evidence="7">
    <location>
        <begin position="23"/>
        <end position="266"/>
    </location>
</feature>
<dbReference type="InterPro" id="IPR032033">
    <property type="entry name" value="Cytochrome_P460"/>
</dbReference>
<dbReference type="SUPFAM" id="SSF46626">
    <property type="entry name" value="Cytochrome c"/>
    <property type="match status" value="1"/>
</dbReference>
<dbReference type="EMBL" id="MFSP01000037">
    <property type="protein sequence ID" value="OGI68797.1"/>
    <property type="molecule type" value="Genomic_DNA"/>
</dbReference>
<sequence length="266" mass="28652">MKIVQLASCALLAAGITASVDAANVDAGKSKAMACGACHGENGVSVSPTIPNLAGQKIDYVIKQLKAFKSGGRKDLMMNAIATQLSDADIDDLAAFWNSLPGAAGTAKSSVPDNIVKTRVNFPENYQKDFTYYYTIDFADRKQVRKYYANPAAVKAARAGKPLPQGSAFFVEVFGAKLDDSKNLVKAGDGALAPDKLMFYTAMETQSGWGNDFPDLLRNGDWNYAVFTLDKKARPGVNQGECLACHKPLDKDSYIFTLNQLQAKAK</sequence>
<evidence type="ECO:0000256" key="3">
    <source>
        <dbReference type="ARBA" id="ARBA00022723"/>
    </source>
</evidence>
<evidence type="ECO:0000259" key="8">
    <source>
        <dbReference type="PROSITE" id="PS51007"/>
    </source>
</evidence>
<gene>
    <name evidence="9" type="ORF">A2W18_11995</name>
</gene>
<dbReference type="GO" id="GO:0046872">
    <property type="term" value="F:metal ion binding"/>
    <property type="evidence" value="ECO:0007669"/>
    <property type="project" value="UniProtKB-KW"/>
</dbReference>
<keyword evidence="2 6" id="KW-0349">Heme</keyword>
<dbReference type="GO" id="GO:0009055">
    <property type="term" value="F:electron transfer activity"/>
    <property type="evidence" value="ECO:0007669"/>
    <property type="project" value="InterPro"/>
</dbReference>
<dbReference type="AlphaFoldDB" id="A0A1F6VGL2"/>
<evidence type="ECO:0000256" key="2">
    <source>
        <dbReference type="ARBA" id="ARBA00022617"/>
    </source>
</evidence>
<dbReference type="InterPro" id="IPR009056">
    <property type="entry name" value="Cyt_c-like_dom"/>
</dbReference>
<dbReference type="PANTHER" id="PTHR33751">
    <property type="entry name" value="CBB3-TYPE CYTOCHROME C OXIDASE SUBUNIT FIXP"/>
    <property type="match status" value="1"/>
</dbReference>
<organism evidence="9 10">
    <name type="scientific">Candidatus Muproteobacteria bacterium RBG_16_60_9</name>
    <dbReference type="NCBI Taxonomy" id="1817755"/>
    <lineage>
        <taxon>Bacteria</taxon>
        <taxon>Pseudomonadati</taxon>
        <taxon>Pseudomonadota</taxon>
        <taxon>Candidatus Muproteobacteria</taxon>
    </lineage>
</organism>
<dbReference type="GO" id="GO:0020037">
    <property type="term" value="F:heme binding"/>
    <property type="evidence" value="ECO:0007669"/>
    <property type="project" value="InterPro"/>
</dbReference>